<evidence type="ECO:0000259" key="6">
    <source>
        <dbReference type="Pfam" id="PF12460"/>
    </source>
</evidence>
<sequence>MGDSYSVDDLHASVLSFIANIGIDDNKTQTIAADISSHVTEKRVKLVEVVICLKEYITSSDDSDRLKALNCLSSVLGLLPRDALMKSEVSVVVDFFLNKFDDSASMREILHGLSNVAVMKFFFLQQATQVLKTLKEQYESTQYPAATRYFALLILERFFDKFEDAFSDQIPFNNLFIETFLLVATGEKDPRNLLISFTLNSKITTSMESIDQFKEDLFDILFCYFPITFKPPKNDPYKITNSDLKMALRSAISATSYFAEDAFGNLIDKMTASSPTVKNDTILTLRSCITNFDGEACLQNWLPIWNALKFEIMHTQDFEDTLDAASGKEFNNYTASLDTINSIACRLFDYERSAFDKFHQHVFEELKPNFKYEKDLRQSCAILSAVSRVNAIVFDVVMSDVLKLLLTNSSDLDVGKQKLLILNLSFFFDAYIAVFSEVSKENDGKVPTNKLLDSKDEILMILGKALNGSSKAEVSLRTLAVVQLTKLVKMPQFLEDNEVSLIVQYLTETILTDENKNVYFACLEGLKTICDNYENIVSEVSLQHMLNVLPENVTTVVSLDQGNEIPVDRVLKVILDLTITRWNLVITSVKGLSTRLSEVSRIAESGEYCFLLISCLYSLLDFNHHSMGEEVIELKRTVEPGLFKSLMNNDSIYRDDYNLALLSTVLFFINIRTPVTTHQEELNKYLTLFVENSQVLDTPKRSIITFTKLLSSLDKKCQLSENFTIMSKVVDLLKRKTSSVSEFEKVGYLELLALLSNKWGEDAESIKLLDREDDSPINLEIIAWVTKGLIMKNSPLADAYVNHLLSLLQDNKIGPSVARLLEVLVIDIPTFSKIKGIPWNNNVRLLYKQKFFNQVSSDLVSSFKESNDMAIKSNYLTALSLVLKNTPSNLTISYISELLPLLIQAIQLNNSDVKISALNSIKDTLDQSPQLITDHVHSLIPILLNGIKATKDNTVMARLLCLQILQNFSLHVPLNYLLPFKDDIISGLTIGLDDKKRAVRKQCVDTRQKYFELGQVPFE</sequence>
<reference evidence="9" key="1">
    <citation type="submission" date="2016-03" db="EMBL/GenBank/DDBJ databases">
        <authorList>
            <person name="Devillers H."/>
        </authorList>
    </citation>
    <scope>NUCLEOTIDE SEQUENCE [LARGE SCALE GENOMIC DNA]</scope>
</reference>
<dbReference type="InterPro" id="IPR024687">
    <property type="entry name" value="MMS19_C"/>
</dbReference>
<evidence type="ECO:0000256" key="1">
    <source>
        <dbReference type="ARBA" id="ARBA00004123"/>
    </source>
</evidence>
<dbReference type="EMBL" id="LT598488">
    <property type="protein sequence ID" value="SCW02011.1"/>
    <property type="molecule type" value="Genomic_DNA"/>
</dbReference>
<evidence type="ECO:0000259" key="7">
    <source>
        <dbReference type="Pfam" id="PF14500"/>
    </source>
</evidence>
<keyword evidence="3" id="KW-0677">Repeat</keyword>
<dbReference type="OMA" id="FSFMPEF"/>
<dbReference type="GO" id="GO:0016226">
    <property type="term" value="P:iron-sulfur cluster assembly"/>
    <property type="evidence" value="ECO:0007669"/>
    <property type="project" value="UniProtKB-UniRule"/>
</dbReference>
<evidence type="ECO:0000256" key="2">
    <source>
        <dbReference type="ARBA" id="ARBA00009340"/>
    </source>
</evidence>
<protein>
    <recommendedName>
        <fullName evidence="5">MMS19 nucleotide excision repair protein</fullName>
    </recommendedName>
</protein>
<dbReference type="AlphaFoldDB" id="A0A1G4ME18"/>
<keyword evidence="5" id="KW-0234">DNA repair</keyword>
<dbReference type="InterPro" id="IPR029240">
    <property type="entry name" value="MMS19_N"/>
</dbReference>
<dbReference type="SUPFAM" id="SSF48371">
    <property type="entry name" value="ARM repeat"/>
    <property type="match status" value="1"/>
</dbReference>
<dbReference type="OrthoDB" id="342900at2759"/>
<comment type="similarity">
    <text evidence="2 5">Belongs to the MET18/MMS19 family.</text>
</comment>
<dbReference type="STRING" id="4955.A0A1G4ME18"/>
<comment type="function">
    <text evidence="5">Key component of the cytosolic iron-sulfur protein assembly (CIA) complex, a multiprotein complex that mediates the incorporation of iron-sulfur cluster into apoproteins specifically involved in DNA metabolism and genomic integrity. In the CIA complex, MMS19 acts as an adapter between early-acting CIA components and a subset of cellular target iron-sulfur proteins.</text>
</comment>
<keyword evidence="9" id="KW-1185">Reference proteome</keyword>
<comment type="subcellular location">
    <subcellularLocation>
        <location evidence="1 5">Nucleus</location>
    </subcellularLocation>
</comment>
<proteinExistence type="inferred from homology"/>
<evidence type="ECO:0000313" key="9">
    <source>
        <dbReference type="Proteomes" id="UP000190831"/>
    </source>
</evidence>
<dbReference type="Pfam" id="PF12460">
    <property type="entry name" value="MMS19_C"/>
    <property type="match status" value="1"/>
</dbReference>
<dbReference type="PANTHER" id="PTHR12891">
    <property type="entry name" value="DNA REPAIR/TRANSCRIPTION PROTEIN MET18/MMS19"/>
    <property type="match status" value="1"/>
</dbReference>
<dbReference type="Proteomes" id="UP000190831">
    <property type="component" value="Chromosome E"/>
</dbReference>
<gene>
    <name evidence="8" type="ORF">LAFE_0E12178G</name>
</gene>
<name>A0A1G4ME18_LACFM</name>
<dbReference type="Pfam" id="PF14500">
    <property type="entry name" value="MMS19_N"/>
    <property type="match status" value="1"/>
</dbReference>
<organism evidence="8 9">
    <name type="scientific">Lachancea fermentati</name>
    <name type="common">Zygosaccharomyces fermentati</name>
    <dbReference type="NCBI Taxonomy" id="4955"/>
    <lineage>
        <taxon>Eukaryota</taxon>
        <taxon>Fungi</taxon>
        <taxon>Dikarya</taxon>
        <taxon>Ascomycota</taxon>
        <taxon>Saccharomycotina</taxon>
        <taxon>Saccharomycetes</taxon>
        <taxon>Saccharomycetales</taxon>
        <taxon>Saccharomycetaceae</taxon>
        <taxon>Lachancea</taxon>
    </lineage>
</organism>
<feature type="domain" description="MMS19 N-terminal" evidence="7">
    <location>
        <begin position="52"/>
        <end position="314"/>
    </location>
</feature>
<feature type="domain" description="MMS19 C-terminal" evidence="6">
    <location>
        <begin position="570"/>
        <end position="967"/>
    </location>
</feature>
<evidence type="ECO:0000256" key="4">
    <source>
        <dbReference type="ARBA" id="ARBA00023242"/>
    </source>
</evidence>
<dbReference type="GO" id="GO:0097361">
    <property type="term" value="C:cytosolic [4Fe-4S] assembly targeting complex"/>
    <property type="evidence" value="ECO:0007669"/>
    <property type="project" value="UniProtKB-UniRule"/>
</dbReference>
<keyword evidence="5" id="KW-0227">DNA damage</keyword>
<accession>A0A1G4ME18</accession>
<dbReference type="GO" id="GO:0005634">
    <property type="term" value="C:nucleus"/>
    <property type="evidence" value="ECO:0007669"/>
    <property type="project" value="UniProtKB-SubCell"/>
</dbReference>
<evidence type="ECO:0000256" key="3">
    <source>
        <dbReference type="ARBA" id="ARBA00022737"/>
    </source>
</evidence>
<keyword evidence="4 5" id="KW-0539">Nucleus</keyword>
<evidence type="ECO:0000313" key="8">
    <source>
        <dbReference type="EMBL" id="SCW02011.1"/>
    </source>
</evidence>
<dbReference type="InterPro" id="IPR016024">
    <property type="entry name" value="ARM-type_fold"/>
</dbReference>
<dbReference type="InterPro" id="IPR011989">
    <property type="entry name" value="ARM-like"/>
</dbReference>
<evidence type="ECO:0000256" key="5">
    <source>
        <dbReference type="RuleBase" id="RU367072"/>
    </source>
</evidence>
<dbReference type="Gene3D" id="1.25.10.10">
    <property type="entry name" value="Leucine-rich Repeat Variant"/>
    <property type="match status" value="1"/>
</dbReference>
<dbReference type="GO" id="GO:0051604">
    <property type="term" value="P:protein maturation"/>
    <property type="evidence" value="ECO:0007669"/>
    <property type="project" value="UniProtKB-UniRule"/>
</dbReference>
<dbReference type="InterPro" id="IPR039920">
    <property type="entry name" value="MMS19"/>
</dbReference>
<dbReference type="GO" id="GO:0006281">
    <property type="term" value="P:DNA repair"/>
    <property type="evidence" value="ECO:0007669"/>
    <property type="project" value="UniProtKB-UniRule"/>
</dbReference>
<dbReference type="PANTHER" id="PTHR12891:SF0">
    <property type="entry name" value="MMS19 NUCLEOTIDE EXCISION REPAIR PROTEIN HOMOLOG"/>
    <property type="match status" value="1"/>
</dbReference>